<organism evidence="3">
    <name type="scientific">Erwinia amylovora</name>
    <name type="common">Fire blight bacteria</name>
    <dbReference type="NCBI Taxonomy" id="552"/>
    <lineage>
        <taxon>Bacteria</taxon>
        <taxon>Pseudomonadati</taxon>
        <taxon>Pseudomonadota</taxon>
        <taxon>Gammaproteobacteria</taxon>
        <taxon>Enterobacterales</taxon>
        <taxon>Erwiniaceae</taxon>
        <taxon>Erwinia</taxon>
    </lineage>
</organism>
<keyword evidence="3" id="KW-0614">Plasmid</keyword>
<dbReference type="AlphaFoldDB" id="Q6TFR4"/>
<keyword evidence="1" id="KW-0175">Coiled coil</keyword>
<sequence length="226" mass="25270">MKRKSLVAIYLCLSVCGALSFPVMAVVGIPTMSITEITQMIMNAQQQAQEALNQLNAAKDAISQAKSQYEQFRSVTEGNDKLGNFLSNPLINSLLPVSDWQDIYTQTKNLTSLRSRYGLTSSNANVQAAFDKLLSQAGVLEDQYTATKTRVQTAVGLRAQLNTVVTPKDREQLNLRYQQELVEQLNQKAQLDNTRYLMDEKEKIEDSRKAQALSDYLDGKKKVSPN</sequence>
<keyword evidence="2" id="KW-0732">Signal</keyword>
<dbReference type="GeneID" id="97918282"/>
<feature type="coiled-coil region" evidence="1">
    <location>
        <begin position="34"/>
        <end position="75"/>
    </location>
</feature>
<dbReference type="InterPro" id="IPR023220">
    <property type="entry name" value="T4SS_VirB5-domain"/>
</dbReference>
<geneLocation type="plasmid" evidence="3">
    <name>pEU30</name>
</geneLocation>
<proteinExistence type="predicted"/>
<reference evidence="3" key="1">
    <citation type="submission" date="2003-09" db="EMBL/GenBank/DDBJ databases">
        <title>Plasmid diversity in Erwinia amylovora: sequence determination of pEU30 (30,314 bp) and pEL60 (60,145 bp) and analysis of variation in plasmid pEA29.</title>
        <authorList>
            <person name="Foster G.C."/>
            <person name="McGhee G.C."/>
            <person name="Jones A.L."/>
            <person name="Sundin G.W."/>
        </authorList>
    </citation>
    <scope>NUCLEOTIDE SEQUENCE</scope>
    <source>
        <strain evidence="3">UTRJ2</strain>
        <plasmid evidence="3">pEU30</plasmid>
    </source>
</reference>
<accession>Q6TFR4</accession>
<evidence type="ECO:0000313" key="3">
    <source>
        <dbReference type="EMBL" id="AAQ97956.1"/>
    </source>
</evidence>
<dbReference type="InterPro" id="IPR014158">
    <property type="entry name" value="T4SS_VirB5"/>
</dbReference>
<name>Q6TFR4_ERWAM</name>
<dbReference type="SUPFAM" id="SSF101082">
    <property type="entry name" value="Typo IV secretion system protein TraC"/>
    <property type="match status" value="1"/>
</dbReference>
<dbReference type="Gene3D" id="1.20.58.430">
    <property type="entry name" value="Type IV secretion system, VirB5-domain"/>
    <property type="match status" value="1"/>
</dbReference>
<gene>
    <name evidence="3" type="primary">virB5</name>
</gene>
<evidence type="ECO:0000256" key="1">
    <source>
        <dbReference type="SAM" id="Coils"/>
    </source>
</evidence>
<feature type="chain" id="PRO_5004280078" evidence="2">
    <location>
        <begin position="26"/>
        <end position="226"/>
    </location>
</feature>
<dbReference type="EMBL" id="AY422215">
    <property type="protein sequence ID" value="AAQ97956.1"/>
    <property type="molecule type" value="Genomic_DNA"/>
</dbReference>
<dbReference type="RefSeq" id="WP_011154498.1">
    <property type="nucleotide sequence ID" value="NC_005247.1"/>
</dbReference>
<dbReference type="Pfam" id="PF07996">
    <property type="entry name" value="T4SS"/>
    <property type="match status" value="1"/>
</dbReference>
<evidence type="ECO:0000256" key="2">
    <source>
        <dbReference type="SAM" id="SignalP"/>
    </source>
</evidence>
<protein>
    <submittedName>
        <fullName evidence="3">VirB5</fullName>
    </submittedName>
</protein>
<feature type="signal peptide" evidence="2">
    <location>
        <begin position="1"/>
        <end position="25"/>
    </location>
</feature>